<dbReference type="PIRSF" id="PIRSF037332">
    <property type="entry name" value="Alpha1_3FUT_met"/>
    <property type="match status" value="1"/>
</dbReference>
<comment type="catalytic activity">
    <reaction evidence="12">
        <text>L-threonyl-[protein] + GDP-beta-L-fucose = 3-O-(alpha-L-fucosyl)-L-threonyl-[protein] + GDP + H(+)</text>
        <dbReference type="Rhea" id="RHEA:70491"/>
        <dbReference type="Rhea" id="RHEA-COMP:11060"/>
        <dbReference type="Rhea" id="RHEA-COMP:17915"/>
        <dbReference type="ChEBI" id="CHEBI:15378"/>
        <dbReference type="ChEBI" id="CHEBI:30013"/>
        <dbReference type="ChEBI" id="CHEBI:57273"/>
        <dbReference type="ChEBI" id="CHEBI:58189"/>
        <dbReference type="ChEBI" id="CHEBI:189631"/>
        <dbReference type="EC" id="2.4.1.221"/>
    </reaction>
    <physiologicalReaction direction="left-to-right" evidence="12">
        <dbReference type="Rhea" id="RHEA:70492"/>
    </physiologicalReaction>
</comment>
<evidence type="ECO:0000256" key="10">
    <source>
        <dbReference type="ARBA" id="ARBA00023136"/>
    </source>
</evidence>
<evidence type="ECO:0000256" key="7">
    <source>
        <dbReference type="ARBA" id="ARBA00022824"/>
    </source>
</evidence>
<name>A0A6P3VPE9_CLUHA</name>
<dbReference type="PANTHER" id="PTHR11929">
    <property type="entry name" value="ALPHA- 1,3 -FUCOSYLTRANSFERASE"/>
    <property type="match status" value="1"/>
</dbReference>
<dbReference type="Pfam" id="PF17039">
    <property type="entry name" value="Glyco_tran_10_N"/>
    <property type="match status" value="1"/>
</dbReference>
<comment type="subcellular location">
    <subcellularLocation>
        <location evidence="1 16">Endoplasmic reticulum membrane</location>
        <topology evidence="1 16">Single-pass type II membrane protein</topology>
    </subcellularLocation>
</comment>
<keyword evidence="7 16" id="KW-0256">Endoplasmic reticulum</keyword>
<gene>
    <name evidence="20" type="primary">fut10</name>
</gene>
<dbReference type="PANTHER" id="PTHR11929:SF194">
    <property type="entry name" value="ALPHA-(1,3)-FUCOSYLTRANSFERASE 10"/>
    <property type="match status" value="1"/>
</dbReference>
<comment type="similarity">
    <text evidence="3 15 16">Belongs to the glycosyltransferase 10 family.</text>
</comment>
<dbReference type="GO" id="GO:0046920">
    <property type="term" value="F:alpha-(1-&gt;3)-fucosyltransferase activity"/>
    <property type="evidence" value="ECO:0007669"/>
    <property type="project" value="UniProtKB-UniRule"/>
</dbReference>
<keyword evidence="4 15" id="KW-0328">Glycosyltransferase</keyword>
<dbReference type="InterPro" id="IPR001503">
    <property type="entry name" value="Glyco_trans_10"/>
</dbReference>
<dbReference type="OrthoDB" id="9993460at2759"/>
<evidence type="ECO:0000313" key="20">
    <source>
        <dbReference type="RefSeq" id="XP_012676635.2"/>
    </source>
</evidence>
<keyword evidence="5 15" id="KW-0808">Transferase</keyword>
<evidence type="ECO:0000256" key="8">
    <source>
        <dbReference type="ARBA" id="ARBA00022968"/>
    </source>
</evidence>
<proteinExistence type="inferred from homology"/>
<organism evidence="19 20">
    <name type="scientific">Clupea harengus</name>
    <name type="common">Atlantic herring</name>
    <dbReference type="NCBI Taxonomy" id="7950"/>
    <lineage>
        <taxon>Eukaryota</taxon>
        <taxon>Metazoa</taxon>
        <taxon>Chordata</taxon>
        <taxon>Craniata</taxon>
        <taxon>Vertebrata</taxon>
        <taxon>Euteleostomi</taxon>
        <taxon>Actinopterygii</taxon>
        <taxon>Neopterygii</taxon>
        <taxon>Teleostei</taxon>
        <taxon>Clupei</taxon>
        <taxon>Clupeiformes</taxon>
        <taxon>Clupeoidei</taxon>
        <taxon>Clupeidae</taxon>
        <taxon>Clupea</taxon>
    </lineage>
</organism>
<evidence type="ECO:0000256" key="16">
    <source>
        <dbReference type="RuleBase" id="RU003832"/>
    </source>
</evidence>
<comment type="catalytic activity">
    <reaction evidence="13">
        <text>L-seryl-[protein] + GDP-beta-L-fucose = 3-O-(alpha-L-fucosyl)-L-seryl-[protein] + GDP + H(+)</text>
        <dbReference type="Rhea" id="RHEA:63644"/>
        <dbReference type="Rhea" id="RHEA-COMP:9863"/>
        <dbReference type="Rhea" id="RHEA-COMP:17914"/>
        <dbReference type="ChEBI" id="CHEBI:15378"/>
        <dbReference type="ChEBI" id="CHEBI:29999"/>
        <dbReference type="ChEBI" id="CHEBI:57273"/>
        <dbReference type="ChEBI" id="CHEBI:58189"/>
        <dbReference type="ChEBI" id="CHEBI:189632"/>
        <dbReference type="EC" id="2.4.1.221"/>
    </reaction>
    <physiologicalReaction direction="left-to-right" evidence="13">
        <dbReference type="Rhea" id="RHEA:63645"/>
    </physiologicalReaction>
</comment>
<evidence type="ECO:0000313" key="19">
    <source>
        <dbReference type="Proteomes" id="UP000515152"/>
    </source>
</evidence>
<evidence type="ECO:0000256" key="11">
    <source>
        <dbReference type="ARBA" id="ARBA00023180"/>
    </source>
</evidence>
<comment type="pathway">
    <text evidence="2">Protein modification; protein glycosylation.</text>
</comment>
<keyword evidence="10 15" id="KW-0472">Membrane</keyword>
<evidence type="ECO:0000259" key="17">
    <source>
        <dbReference type="Pfam" id="PF00852"/>
    </source>
</evidence>
<dbReference type="RefSeq" id="XP_012676635.2">
    <property type="nucleotide sequence ID" value="XM_012821181.3"/>
</dbReference>
<keyword evidence="6 16" id="KW-0812">Transmembrane</keyword>
<evidence type="ECO:0000256" key="13">
    <source>
        <dbReference type="ARBA" id="ARBA00048647"/>
    </source>
</evidence>
<dbReference type="InterPro" id="IPR038577">
    <property type="entry name" value="GT10-like_C_sf"/>
</dbReference>
<evidence type="ECO:0000259" key="18">
    <source>
        <dbReference type="Pfam" id="PF17039"/>
    </source>
</evidence>
<dbReference type="Proteomes" id="UP000515152">
    <property type="component" value="Chromosome 12"/>
</dbReference>
<dbReference type="Gene3D" id="3.40.50.11660">
    <property type="entry name" value="Glycosyl transferase family 10, C-terminal domain"/>
    <property type="match status" value="1"/>
</dbReference>
<dbReference type="KEGG" id="char:105894647"/>
<evidence type="ECO:0000256" key="12">
    <source>
        <dbReference type="ARBA" id="ARBA00047273"/>
    </source>
</evidence>
<evidence type="ECO:0000256" key="5">
    <source>
        <dbReference type="ARBA" id="ARBA00022679"/>
    </source>
</evidence>
<dbReference type="UniPathway" id="UPA00378"/>
<evidence type="ECO:0000256" key="3">
    <source>
        <dbReference type="ARBA" id="ARBA00008919"/>
    </source>
</evidence>
<dbReference type="InterPro" id="IPR031481">
    <property type="entry name" value="Glyco_tran_10_N"/>
</dbReference>
<dbReference type="Pfam" id="PF00852">
    <property type="entry name" value="Glyco_transf_10"/>
    <property type="match status" value="1"/>
</dbReference>
<protein>
    <recommendedName>
        <fullName evidence="15">GDP-fucose protein O-fucosyltransferase</fullName>
        <ecNumber evidence="15">2.4.1.-</ecNumber>
    </recommendedName>
</protein>
<dbReference type="CTD" id="84750"/>
<evidence type="ECO:0000256" key="15">
    <source>
        <dbReference type="PIRNR" id="PIRNR037332"/>
    </source>
</evidence>
<dbReference type="GO" id="GO:0046922">
    <property type="term" value="F:peptide-O-fucosyltransferase activity"/>
    <property type="evidence" value="ECO:0007669"/>
    <property type="project" value="UniProtKB-EC"/>
</dbReference>
<evidence type="ECO:0000256" key="14">
    <source>
        <dbReference type="ARBA" id="ARBA00058658"/>
    </source>
</evidence>
<dbReference type="AlphaFoldDB" id="A0A6P3VPE9"/>
<keyword evidence="11" id="KW-0325">Glycoprotein</keyword>
<feature type="domain" description="Fucosyltransferase C-terminal" evidence="17">
    <location>
        <begin position="198"/>
        <end position="385"/>
    </location>
</feature>
<accession>A0A6P3VPE9</accession>
<keyword evidence="8" id="KW-0735">Signal-anchor</keyword>
<dbReference type="FunFam" id="3.40.50.11660:FF:000002">
    <property type="entry name" value="Alpha-(1,3)-fucosyltransferase"/>
    <property type="match status" value="1"/>
</dbReference>
<evidence type="ECO:0000256" key="6">
    <source>
        <dbReference type="ARBA" id="ARBA00022692"/>
    </source>
</evidence>
<evidence type="ECO:0000256" key="2">
    <source>
        <dbReference type="ARBA" id="ARBA00004922"/>
    </source>
</evidence>
<dbReference type="EC" id="2.4.1.-" evidence="15"/>
<dbReference type="GO" id="GO:0000139">
    <property type="term" value="C:Golgi membrane"/>
    <property type="evidence" value="ECO:0007669"/>
    <property type="project" value="InterPro"/>
</dbReference>
<evidence type="ECO:0000256" key="4">
    <source>
        <dbReference type="ARBA" id="ARBA00022676"/>
    </source>
</evidence>
<sequence length="462" mass="53784">MARLSLRKLSVICLCISAFLFLVITFQVVEELGQFDDTPVRWEAQGTSDLLTGDRIAGSSERRYPVIVWWSPLTGEQGRLGECGSHRCFFTVNRSYHAHPSTEAFLFYGTDLHVESLPLPRHERHQWALFHEESPKNNYKLFHEPVVTLFNHTATFSRHSHLPLVTQYLESLDALTSHAHLVPLAQKNRLRASGLAPVVYVQSDCDPPSDRDVYVAKLMRHIPVDSYGQCLHNRDLPAHLRDSTAMDDQGFYHVLSRYKFILAFENAVCDDYITEKLWRPLKLGVVPVYYGAPNVPHWLPSNRSAVVVDPAAPPERLAEYLRRLDENDEEYLTYLQWKYKREVTNEVLVSEMEHRPWGVQDLTQSNYIDVFECMVCNRVWENINRRKQGLKSKTWQAQADHLRCPRPRLFDFDVGPVEGPSLRNIWRPSYDQSIKEAQALRRLVVKNKNFTMAQFWKEVFRF</sequence>
<dbReference type="InterPro" id="IPR017176">
    <property type="entry name" value="Alpha-1_3-FUT_met"/>
</dbReference>
<keyword evidence="9" id="KW-1133">Transmembrane helix</keyword>
<evidence type="ECO:0000256" key="9">
    <source>
        <dbReference type="ARBA" id="ARBA00022989"/>
    </source>
</evidence>
<evidence type="ECO:0000256" key="1">
    <source>
        <dbReference type="ARBA" id="ARBA00004648"/>
    </source>
</evidence>
<dbReference type="InterPro" id="IPR055270">
    <property type="entry name" value="Glyco_tran_10_C"/>
</dbReference>
<dbReference type="GeneID" id="105894647"/>
<comment type="function">
    <text evidence="14 15">Protein O-fucosyltransferase that specifically catalyzes O-fucosylation of serine or threonine residues in EMI domains of target proteins. Attaches fucose through an O-glycosidic linkage. O-fucosylation of EMI domain-containing proteins may be required for facilitating protein folding and secretion.</text>
</comment>
<keyword evidence="19" id="KW-1185">Reference proteome</keyword>
<dbReference type="SUPFAM" id="SSF53756">
    <property type="entry name" value="UDP-Glycosyltransferase/glycogen phosphorylase"/>
    <property type="match status" value="1"/>
</dbReference>
<reference evidence="20" key="1">
    <citation type="submission" date="2025-08" db="UniProtKB">
        <authorList>
            <consortium name="RefSeq"/>
        </authorList>
    </citation>
    <scope>IDENTIFICATION</scope>
</reference>
<feature type="domain" description="Fucosyltransferase N-terminal" evidence="18">
    <location>
        <begin position="65"/>
        <end position="162"/>
    </location>
</feature>
<dbReference type="GO" id="GO:0005789">
    <property type="term" value="C:endoplasmic reticulum membrane"/>
    <property type="evidence" value="ECO:0007669"/>
    <property type="project" value="UniProtKB-SubCell"/>
</dbReference>